<evidence type="ECO:0000256" key="3">
    <source>
        <dbReference type="ARBA" id="ARBA00016507"/>
    </source>
</evidence>
<keyword evidence="7" id="KW-1006">Bacterial flagellum protein export</keyword>
<evidence type="ECO:0000313" key="10">
    <source>
        <dbReference type="EMBL" id="GFO58594.1"/>
    </source>
</evidence>
<evidence type="ECO:0000313" key="11">
    <source>
        <dbReference type="Proteomes" id="UP000556026"/>
    </source>
</evidence>
<evidence type="ECO:0000259" key="9">
    <source>
        <dbReference type="Pfam" id="PF02108"/>
    </source>
</evidence>
<dbReference type="PANTHER" id="PTHR34982">
    <property type="entry name" value="YOP PROTEINS TRANSLOCATION PROTEIN L"/>
    <property type="match status" value="1"/>
</dbReference>
<comment type="similarity">
    <text evidence="2">Belongs to the FliH family.</text>
</comment>
<protein>
    <recommendedName>
        <fullName evidence="3">Flagellar assembly protein FliH</fullName>
    </recommendedName>
</protein>
<evidence type="ECO:0000256" key="8">
    <source>
        <dbReference type="SAM" id="MobiDB-lite"/>
    </source>
</evidence>
<keyword evidence="5" id="KW-1005">Bacterial flagellum biogenesis</keyword>
<keyword evidence="4" id="KW-0813">Transport</keyword>
<gene>
    <name evidence="10" type="ORF">GMST_09190</name>
</gene>
<evidence type="ECO:0000256" key="1">
    <source>
        <dbReference type="ARBA" id="ARBA00003041"/>
    </source>
</evidence>
<evidence type="ECO:0000256" key="6">
    <source>
        <dbReference type="ARBA" id="ARBA00022927"/>
    </source>
</evidence>
<dbReference type="AlphaFoldDB" id="A0A6V8MFD2"/>
<feature type="domain" description="Flagellar assembly protein FliH/Type III secretion system HrpE" evidence="9">
    <location>
        <begin position="107"/>
        <end position="230"/>
    </location>
</feature>
<reference evidence="11" key="1">
    <citation type="submission" date="2020-06" db="EMBL/GenBank/DDBJ databases">
        <title>Draft genomic sequence of Geomonas sp. Red330.</title>
        <authorList>
            <person name="Itoh H."/>
            <person name="Zhenxing X."/>
            <person name="Ushijima N."/>
            <person name="Masuda Y."/>
            <person name="Shiratori Y."/>
            <person name="Senoo K."/>
        </authorList>
    </citation>
    <scope>NUCLEOTIDE SEQUENCE [LARGE SCALE GENOMIC DNA]</scope>
    <source>
        <strain evidence="11">Red330</strain>
    </source>
</reference>
<dbReference type="GO" id="GO:0044781">
    <property type="term" value="P:bacterial-type flagellum organization"/>
    <property type="evidence" value="ECO:0007669"/>
    <property type="project" value="UniProtKB-KW"/>
</dbReference>
<sequence>MSSRVAGPTMSSSKIIRKGAELPPSYTLGPLGEVVEPPAPEPFRAVNLGREDEEVEPEEEVEEEEVYQPPMILEEEALRRIQQAHAEGLKEGRRQAEEDFAKVSEALAQALLATGPIRGRILQESEEDLLKLSVSIARTVLQRELSCDPWILASVVQGAVELASDAGEVVVRLSPADYQMVVQRPEFAVSPGEKRRVSLKEDAALPAGGCLVETARGTLDAGVESQLDQIYRRLCEERCLRHGGQGGN</sequence>
<name>A0A6V8MFD2_9BACT</name>
<feature type="region of interest" description="Disordered" evidence="8">
    <location>
        <begin position="1"/>
        <end position="67"/>
    </location>
</feature>
<dbReference type="InterPro" id="IPR051472">
    <property type="entry name" value="T3SS_Stator/FliH"/>
</dbReference>
<dbReference type="GO" id="GO:0005829">
    <property type="term" value="C:cytosol"/>
    <property type="evidence" value="ECO:0007669"/>
    <property type="project" value="TreeGrafter"/>
</dbReference>
<dbReference type="GO" id="GO:0015031">
    <property type="term" value="P:protein transport"/>
    <property type="evidence" value="ECO:0007669"/>
    <property type="project" value="UniProtKB-KW"/>
</dbReference>
<organism evidence="10 11">
    <name type="scientific">Geomonas silvestris</name>
    <dbReference type="NCBI Taxonomy" id="2740184"/>
    <lineage>
        <taxon>Bacteria</taxon>
        <taxon>Pseudomonadati</taxon>
        <taxon>Thermodesulfobacteriota</taxon>
        <taxon>Desulfuromonadia</taxon>
        <taxon>Geobacterales</taxon>
        <taxon>Geobacteraceae</taxon>
        <taxon>Geomonas</taxon>
    </lineage>
</organism>
<proteinExistence type="inferred from homology"/>
<accession>A0A6V8MFD2</accession>
<dbReference type="PANTHER" id="PTHR34982:SF1">
    <property type="entry name" value="FLAGELLAR ASSEMBLY PROTEIN FLIH"/>
    <property type="match status" value="1"/>
</dbReference>
<feature type="compositionally biased region" description="Polar residues" evidence="8">
    <location>
        <begin position="1"/>
        <end position="14"/>
    </location>
</feature>
<dbReference type="EMBL" id="BLXX01000002">
    <property type="protein sequence ID" value="GFO58594.1"/>
    <property type="molecule type" value="Genomic_DNA"/>
</dbReference>
<evidence type="ECO:0000256" key="2">
    <source>
        <dbReference type="ARBA" id="ARBA00006602"/>
    </source>
</evidence>
<keyword evidence="11" id="KW-1185">Reference proteome</keyword>
<feature type="compositionally biased region" description="Acidic residues" evidence="8">
    <location>
        <begin position="51"/>
        <end position="66"/>
    </location>
</feature>
<dbReference type="InterPro" id="IPR018035">
    <property type="entry name" value="Flagellar_FliH/T3SS_HrpE"/>
</dbReference>
<dbReference type="Proteomes" id="UP000556026">
    <property type="component" value="Unassembled WGS sequence"/>
</dbReference>
<keyword evidence="6" id="KW-0653">Protein transport</keyword>
<evidence type="ECO:0000256" key="4">
    <source>
        <dbReference type="ARBA" id="ARBA00022448"/>
    </source>
</evidence>
<comment type="caution">
    <text evidence="10">The sequence shown here is derived from an EMBL/GenBank/DDBJ whole genome shotgun (WGS) entry which is preliminary data.</text>
</comment>
<evidence type="ECO:0000256" key="7">
    <source>
        <dbReference type="ARBA" id="ARBA00023225"/>
    </source>
</evidence>
<comment type="function">
    <text evidence="1">Needed for flagellar regrowth and assembly.</text>
</comment>
<evidence type="ECO:0000256" key="5">
    <source>
        <dbReference type="ARBA" id="ARBA00022795"/>
    </source>
</evidence>
<dbReference type="Pfam" id="PF02108">
    <property type="entry name" value="FliH"/>
    <property type="match status" value="1"/>
</dbReference>